<evidence type="ECO:0000256" key="22">
    <source>
        <dbReference type="ARBA" id="ARBA00047916"/>
    </source>
</evidence>
<dbReference type="OrthoDB" id="2588832at2759"/>
<dbReference type="InterPro" id="IPR009075">
    <property type="entry name" value="AcylCo_DH/oxidase_C"/>
</dbReference>
<dbReference type="EMBL" id="WJQU01000001">
    <property type="protein sequence ID" value="KAJ6649763.1"/>
    <property type="molecule type" value="Genomic_DNA"/>
</dbReference>
<dbReference type="InterPro" id="IPR009100">
    <property type="entry name" value="AcylCoA_DH/oxidase_NM_dom_sf"/>
</dbReference>
<evidence type="ECO:0000256" key="16">
    <source>
        <dbReference type="ARBA" id="ARBA00023136"/>
    </source>
</evidence>
<dbReference type="PANTHER" id="PTHR43884">
    <property type="entry name" value="ACYL-COA DEHYDROGENASE"/>
    <property type="match status" value="1"/>
</dbReference>
<evidence type="ECO:0000256" key="8">
    <source>
        <dbReference type="ARBA" id="ARBA00022799"/>
    </source>
</evidence>
<dbReference type="Gene3D" id="1.20.140.10">
    <property type="entry name" value="Butyryl-CoA Dehydrogenase, subunit A, domain 3"/>
    <property type="match status" value="2"/>
</dbReference>
<dbReference type="Pfam" id="PF02770">
    <property type="entry name" value="Acyl-CoA_dh_M"/>
    <property type="match status" value="1"/>
</dbReference>
<evidence type="ECO:0000256" key="24">
    <source>
        <dbReference type="ARBA" id="ARBA00049038"/>
    </source>
</evidence>
<dbReference type="InterPro" id="IPR006089">
    <property type="entry name" value="Acyl-CoA_DH_CS"/>
</dbReference>
<comment type="caution">
    <text evidence="33">The sequence shown here is derived from an EMBL/GenBank/DDBJ whole genome shotgun (WGS) entry which is preliminary data.</text>
</comment>
<dbReference type="PANTHER" id="PTHR43884:SF11">
    <property type="entry name" value="VERY LONG-CHAIN SPECIFIC ACYL-COA DEHYDROGENASE, MITOCHONDRIAL"/>
    <property type="match status" value="1"/>
</dbReference>
<keyword evidence="9 28" id="KW-0274">FAD</keyword>
<dbReference type="InterPro" id="IPR049448">
    <property type="entry name" value="ACAD9/ACADV-like_C"/>
</dbReference>
<keyword evidence="34" id="KW-1185">Reference proteome</keyword>
<evidence type="ECO:0000313" key="33">
    <source>
        <dbReference type="EMBL" id="KAJ6649763.1"/>
    </source>
</evidence>
<keyword evidence="13 28" id="KW-0560">Oxidoreductase</keyword>
<dbReference type="GO" id="GO:0017099">
    <property type="term" value="F:very-long-chain fatty acyl-CoA dehydrogenase activity"/>
    <property type="evidence" value="ECO:0007669"/>
    <property type="project" value="UniProtKB-EC"/>
</dbReference>
<keyword evidence="12" id="KW-0007">Acetylation</keyword>
<dbReference type="EC" id="1.3.8.9" evidence="17"/>
<evidence type="ECO:0000256" key="25">
    <source>
        <dbReference type="ARBA" id="ARBA00049050"/>
    </source>
</evidence>
<evidence type="ECO:0000256" key="15">
    <source>
        <dbReference type="ARBA" id="ARBA00023128"/>
    </source>
</evidence>
<dbReference type="InterPro" id="IPR036250">
    <property type="entry name" value="AcylCo_DH-like_C"/>
</dbReference>
<keyword evidence="5" id="KW-0597">Phosphoprotein</keyword>
<name>A0A9Q0SA03_9DIPT</name>
<feature type="domain" description="Acyl-CoA oxidase/dehydrogenase middle" evidence="30">
    <location>
        <begin position="191"/>
        <end position="293"/>
    </location>
</feature>
<feature type="domain" description="Acyl-CoA dehydrogenase/oxidase C-terminal" evidence="29">
    <location>
        <begin position="305"/>
        <end position="451"/>
    </location>
</feature>
<comment type="pathway">
    <text evidence="3">Lipid metabolism; mitochondrial fatty acid beta-oxidation.</text>
</comment>
<dbReference type="PROSITE" id="PS00073">
    <property type="entry name" value="ACYL_COA_DH_2"/>
    <property type="match status" value="1"/>
</dbReference>
<keyword evidence="7" id="KW-0999">Mitochondrion inner membrane</keyword>
<comment type="catalytic activity">
    <reaction evidence="21">
        <text>dodecanoyl-CoA + oxidized [electron-transfer flavoprotein] + H(+) = (2E)-dodecenoyl-CoA + reduced [electron-transfer flavoprotein]</text>
        <dbReference type="Rhea" id="RHEA:47296"/>
        <dbReference type="Rhea" id="RHEA-COMP:10685"/>
        <dbReference type="Rhea" id="RHEA-COMP:10686"/>
        <dbReference type="ChEBI" id="CHEBI:15378"/>
        <dbReference type="ChEBI" id="CHEBI:57330"/>
        <dbReference type="ChEBI" id="CHEBI:57375"/>
        <dbReference type="ChEBI" id="CHEBI:57692"/>
        <dbReference type="ChEBI" id="CHEBI:58307"/>
    </reaction>
    <physiologicalReaction direction="left-to-right" evidence="21">
        <dbReference type="Rhea" id="RHEA:47297"/>
    </physiologicalReaction>
</comment>
<evidence type="ECO:0000256" key="18">
    <source>
        <dbReference type="ARBA" id="ARBA00040902"/>
    </source>
</evidence>
<evidence type="ECO:0000256" key="13">
    <source>
        <dbReference type="ARBA" id="ARBA00023002"/>
    </source>
</evidence>
<evidence type="ECO:0000256" key="17">
    <source>
        <dbReference type="ARBA" id="ARBA00039034"/>
    </source>
</evidence>
<dbReference type="FunFam" id="2.40.110.10:FF:000006">
    <property type="entry name" value="very long-chain specific acyl-CoA dehydrogenase, mitochondrial"/>
    <property type="match status" value="1"/>
</dbReference>
<evidence type="ECO:0000256" key="7">
    <source>
        <dbReference type="ARBA" id="ARBA00022792"/>
    </source>
</evidence>
<dbReference type="CDD" id="cd01161">
    <property type="entry name" value="VLCAD"/>
    <property type="match status" value="1"/>
</dbReference>
<evidence type="ECO:0000259" key="30">
    <source>
        <dbReference type="Pfam" id="PF02770"/>
    </source>
</evidence>
<evidence type="ECO:0000256" key="12">
    <source>
        <dbReference type="ARBA" id="ARBA00022990"/>
    </source>
</evidence>
<dbReference type="FunFam" id="1.20.140.10:FF:000008">
    <property type="entry name" value="acyl-CoA dehydrogenase family member 9, mitochondrial"/>
    <property type="match status" value="1"/>
</dbReference>
<keyword evidence="8" id="KW-0702">S-nitrosylation</keyword>
<accession>A0A9Q0SA03</accession>
<comment type="catalytic activity">
    <reaction evidence="26">
        <text>eicosanoyl-CoA + oxidized [electron-transfer flavoprotein] + H(+) = (2E)-eicosenoyl-CoA + reduced [electron-transfer flavoprotein]</text>
        <dbReference type="Rhea" id="RHEA:47236"/>
        <dbReference type="Rhea" id="RHEA-COMP:10685"/>
        <dbReference type="Rhea" id="RHEA-COMP:10686"/>
        <dbReference type="ChEBI" id="CHEBI:15378"/>
        <dbReference type="ChEBI" id="CHEBI:57380"/>
        <dbReference type="ChEBI" id="CHEBI:57692"/>
        <dbReference type="ChEBI" id="CHEBI:58307"/>
        <dbReference type="ChEBI" id="CHEBI:74691"/>
    </reaction>
    <physiologicalReaction direction="left-to-right" evidence="26">
        <dbReference type="Rhea" id="RHEA:47237"/>
    </physiologicalReaction>
</comment>
<evidence type="ECO:0000256" key="11">
    <source>
        <dbReference type="ARBA" id="ARBA00022946"/>
    </source>
</evidence>
<comment type="cofactor">
    <cofactor evidence="1 28">
        <name>FAD</name>
        <dbReference type="ChEBI" id="CHEBI:57692"/>
    </cofactor>
</comment>
<comment type="function">
    <text evidence="19">Very long-chain specific acyl-CoA dehydrogenase is one of the acyl-CoA dehydrogenases that catalyze the first step of mitochondrial fatty acid beta-oxidation, an aerobic process breaking down fatty acids into acetyl-CoA and allowing the production of energy from fats. The first step of fatty acid beta-oxidation consists in the removal of one hydrogen from C-2 and C-3 of the straight-chain fatty acyl-CoA thioester, resulting in the formation of trans-2-enoyl-CoA. Among the different mitochondrial acyl-CoA dehydrogenases, very long-chain specific acyl-CoA dehydrogenase acts specifically on acyl-CoAs with saturated 12 to 24 carbons long primary chains.</text>
</comment>
<keyword evidence="14" id="KW-0443">Lipid metabolism</keyword>
<evidence type="ECO:0000256" key="26">
    <source>
        <dbReference type="ARBA" id="ARBA00049140"/>
    </source>
</evidence>
<feature type="domain" description="ACAD9/ACADV-like C-terminal" evidence="32">
    <location>
        <begin position="504"/>
        <end position="623"/>
    </location>
</feature>
<evidence type="ECO:0000256" key="21">
    <source>
        <dbReference type="ARBA" id="ARBA00047893"/>
    </source>
</evidence>
<dbReference type="InterPro" id="IPR006091">
    <property type="entry name" value="Acyl-CoA_Oxase/DH_mid-dom"/>
</dbReference>
<evidence type="ECO:0000256" key="6">
    <source>
        <dbReference type="ARBA" id="ARBA00022630"/>
    </source>
</evidence>
<dbReference type="GO" id="GO:0005743">
    <property type="term" value="C:mitochondrial inner membrane"/>
    <property type="evidence" value="ECO:0007669"/>
    <property type="project" value="UniProtKB-SubCell"/>
</dbReference>
<keyword evidence="10" id="KW-0276">Fatty acid metabolism</keyword>
<keyword evidence="11" id="KW-0809">Transit peptide</keyword>
<evidence type="ECO:0000256" key="5">
    <source>
        <dbReference type="ARBA" id="ARBA00022553"/>
    </source>
</evidence>
<dbReference type="SUPFAM" id="SSF56645">
    <property type="entry name" value="Acyl-CoA dehydrogenase NM domain-like"/>
    <property type="match status" value="1"/>
</dbReference>
<keyword evidence="15" id="KW-0496">Mitochondrion</keyword>
<evidence type="ECO:0000256" key="20">
    <source>
        <dbReference type="ARBA" id="ARBA00046812"/>
    </source>
</evidence>
<comment type="catalytic activity">
    <reaction evidence="23">
        <text>tetracosanoyl-CoA + oxidized [electron-transfer flavoprotein] + H(+) = (2E)-tetracosenoyl-CoA + reduced [electron-transfer flavoprotein]</text>
        <dbReference type="Rhea" id="RHEA:47232"/>
        <dbReference type="Rhea" id="RHEA-COMP:10685"/>
        <dbReference type="Rhea" id="RHEA-COMP:10686"/>
        <dbReference type="ChEBI" id="CHEBI:15378"/>
        <dbReference type="ChEBI" id="CHEBI:57692"/>
        <dbReference type="ChEBI" id="CHEBI:58307"/>
        <dbReference type="ChEBI" id="CHEBI:65052"/>
        <dbReference type="ChEBI" id="CHEBI:74693"/>
    </reaction>
    <physiologicalReaction direction="left-to-right" evidence="23">
        <dbReference type="Rhea" id="RHEA:47233"/>
    </physiologicalReaction>
</comment>
<dbReference type="FunFam" id="1.10.540.10:FF:000001">
    <property type="entry name" value="Very long-chain-specific acyl-CoA dehydrogenase, mitochondrial"/>
    <property type="match status" value="1"/>
</dbReference>
<dbReference type="SUPFAM" id="SSF47203">
    <property type="entry name" value="Acyl-CoA dehydrogenase C-terminal domain-like"/>
    <property type="match status" value="2"/>
</dbReference>
<sequence>MLKIGQLVVRNSRFISNIELKRTLATAAAGQPKVETEKNKDAKLQPNMSFMANMFRGELEASQVFPYPNVLTEEQRETLNMFIDPVTKFFTDVNDPVKNDDTATIDPVTQAALWELGGMSFQVPPEYGGIGANNTQYARMGEIVGAHDLGVGICLGAHQSIGFKGILLFGTPEQKKKYLPMVTDQGRVFSAFCLTEPSSGSDAGSIKSRAVLSADGKHFILNGSKIWISNGGIADIFTVFAQTEVVDQKTGKKRDKVTAFIVERGFGGVTNGPPEKKMGIKCSNTAEVYFEDCKVPVENVIGEVGDGFKVAMQILNNGRFGMAGTLAGTMASCIKKASEFAANRLQFGKKIQEFGGVQEKLARMATLQYAAQSMAYMISGNMDRGSQDYHLEAAISKVFASEAAWYVCDEAIQIMGGMGYMKETGLEKVLRDIRIFRIFEGTNDILRLFVALTGIQYAGSHLKELQKAFQNPTANLGLILSEFSNRAIRSVGLGGIDLSGHVHPSLQDSAKLCAESIELFGRTVEQLLIKHGKNIVDQQFLLNRLADCAIDTYAMVVVLSRATTSLNNKLDTAEHERLMAEAWCIDAYDRIQVNNKKISNPAFHKLHEKQSLISKKICENEGVITVSPIDV</sequence>
<keyword evidence="16" id="KW-0472">Membrane</keyword>
<comment type="catalytic activity">
    <reaction evidence="24">
        <text>tetradecanoyl-CoA + oxidized [electron-transfer flavoprotein] + H(+) = (2E)-tetradecenoyl-CoA + reduced [electron-transfer flavoprotein]</text>
        <dbReference type="Rhea" id="RHEA:47316"/>
        <dbReference type="Rhea" id="RHEA-COMP:10685"/>
        <dbReference type="Rhea" id="RHEA-COMP:10686"/>
        <dbReference type="ChEBI" id="CHEBI:15378"/>
        <dbReference type="ChEBI" id="CHEBI:57385"/>
        <dbReference type="ChEBI" id="CHEBI:57692"/>
        <dbReference type="ChEBI" id="CHEBI:58307"/>
        <dbReference type="ChEBI" id="CHEBI:61405"/>
    </reaction>
    <physiologicalReaction direction="left-to-right" evidence="24">
        <dbReference type="Rhea" id="RHEA:47317"/>
    </physiologicalReaction>
</comment>
<dbReference type="PROSITE" id="PS00072">
    <property type="entry name" value="ACYL_COA_DH_1"/>
    <property type="match status" value="1"/>
</dbReference>
<dbReference type="AlphaFoldDB" id="A0A9Q0SA03"/>
<gene>
    <name evidence="33" type="primary">Acadvl</name>
    <name evidence="33" type="ORF">Bhyg_05003</name>
</gene>
<organism evidence="33 34">
    <name type="scientific">Pseudolycoriella hygida</name>
    <dbReference type="NCBI Taxonomy" id="35572"/>
    <lineage>
        <taxon>Eukaryota</taxon>
        <taxon>Metazoa</taxon>
        <taxon>Ecdysozoa</taxon>
        <taxon>Arthropoda</taxon>
        <taxon>Hexapoda</taxon>
        <taxon>Insecta</taxon>
        <taxon>Pterygota</taxon>
        <taxon>Neoptera</taxon>
        <taxon>Endopterygota</taxon>
        <taxon>Diptera</taxon>
        <taxon>Nematocera</taxon>
        <taxon>Sciaroidea</taxon>
        <taxon>Sciaridae</taxon>
        <taxon>Pseudolycoriella</taxon>
    </lineage>
</organism>
<comment type="subcellular location">
    <subcellularLocation>
        <location evidence="2">Mitochondrion inner membrane</location>
        <topology evidence="2">Peripheral membrane protein</topology>
    </subcellularLocation>
</comment>
<evidence type="ECO:0000259" key="29">
    <source>
        <dbReference type="Pfam" id="PF00441"/>
    </source>
</evidence>
<evidence type="ECO:0000256" key="1">
    <source>
        <dbReference type="ARBA" id="ARBA00001974"/>
    </source>
</evidence>
<comment type="catalytic activity">
    <reaction evidence="25">
        <text>a very-long-chain 2,3-saturated fatty acyl-CoA + oxidized [electron-transfer flavoprotein] + H(+) = a very-long-chain (2E)-enoyl-CoA + reduced [electron-transfer flavoprotein]</text>
        <dbReference type="Rhea" id="RHEA:19181"/>
        <dbReference type="Rhea" id="RHEA-COMP:10685"/>
        <dbReference type="Rhea" id="RHEA-COMP:10686"/>
        <dbReference type="ChEBI" id="CHEBI:15378"/>
        <dbReference type="ChEBI" id="CHEBI:57692"/>
        <dbReference type="ChEBI" id="CHEBI:58307"/>
        <dbReference type="ChEBI" id="CHEBI:83724"/>
        <dbReference type="ChEBI" id="CHEBI:83728"/>
        <dbReference type="EC" id="1.3.8.9"/>
    </reaction>
    <physiologicalReaction direction="left-to-right" evidence="25">
        <dbReference type="Rhea" id="RHEA:19182"/>
    </physiologicalReaction>
</comment>
<comment type="catalytic activity">
    <reaction evidence="27">
        <text>octadecanoyl-CoA + oxidized [electron-transfer flavoprotein] + H(+) = (2E)-octadecenoyl-CoA + reduced [electron-transfer flavoprotein]</text>
        <dbReference type="Rhea" id="RHEA:47240"/>
        <dbReference type="Rhea" id="RHEA-COMP:10685"/>
        <dbReference type="Rhea" id="RHEA-COMP:10686"/>
        <dbReference type="ChEBI" id="CHEBI:15378"/>
        <dbReference type="ChEBI" id="CHEBI:57394"/>
        <dbReference type="ChEBI" id="CHEBI:57692"/>
        <dbReference type="ChEBI" id="CHEBI:58307"/>
        <dbReference type="ChEBI" id="CHEBI:71412"/>
    </reaction>
    <physiologicalReaction direction="left-to-right" evidence="27">
        <dbReference type="Rhea" id="RHEA:47241"/>
    </physiologicalReaction>
</comment>
<protein>
    <recommendedName>
        <fullName evidence="18">Very long-chain specific acyl-CoA dehydrogenase, mitochondrial</fullName>
        <ecNumber evidence="17">1.3.8.9</ecNumber>
    </recommendedName>
</protein>
<evidence type="ECO:0000256" key="28">
    <source>
        <dbReference type="RuleBase" id="RU362125"/>
    </source>
</evidence>
<evidence type="ECO:0000256" key="4">
    <source>
        <dbReference type="ARBA" id="ARBA00009347"/>
    </source>
</evidence>
<dbReference type="Proteomes" id="UP001151699">
    <property type="component" value="Chromosome A"/>
</dbReference>
<comment type="catalytic activity">
    <reaction evidence="22">
        <text>oxidized [electron-transfer flavoprotein] + hexadecanoyl-CoA + H(+) = (2E)-hexadecenoyl-CoA + reduced [electron-transfer flavoprotein]</text>
        <dbReference type="Rhea" id="RHEA:43448"/>
        <dbReference type="Rhea" id="RHEA-COMP:10685"/>
        <dbReference type="Rhea" id="RHEA-COMP:10686"/>
        <dbReference type="ChEBI" id="CHEBI:15378"/>
        <dbReference type="ChEBI" id="CHEBI:57379"/>
        <dbReference type="ChEBI" id="CHEBI:57692"/>
        <dbReference type="ChEBI" id="CHEBI:58307"/>
        <dbReference type="ChEBI" id="CHEBI:61526"/>
    </reaction>
    <physiologicalReaction direction="left-to-right" evidence="22">
        <dbReference type="Rhea" id="RHEA:43449"/>
    </physiologicalReaction>
</comment>
<evidence type="ECO:0000256" key="9">
    <source>
        <dbReference type="ARBA" id="ARBA00022827"/>
    </source>
</evidence>
<dbReference type="GO" id="GO:0006631">
    <property type="term" value="P:fatty acid metabolic process"/>
    <property type="evidence" value="ECO:0007669"/>
    <property type="project" value="UniProtKB-KW"/>
</dbReference>
<evidence type="ECO:0000256" key="27">
    <source>
        <dbReference type="ARBA" id="ARBA00049224"/>
    </source>
</evidence>
<keyword evidence="6 28" id="KW-0285">Flavoprotein</keyword>
<evidence type="ECO:0000259" key="31">
    <source>
        <dbReference type="Pfam" id="PF02771"/>
    </source>
</evidence>
<evidence type="ECO:0000313" key="34">
    <source>
        <dbReference type="Proteomes" id="UP001151699"/>
    </source>
</evidence>
<comment type="similarity">
    <text evidence="4 28">Belongs to the acyl-CoA dehydrogenase family.</text>
</comment>
<evidence type="ECO:0000256" key="23">
    <source>
        <dbReference type="ARBA" id="ARBA00048086"/>
    </source>
</evidence>
<dbReference type="Gene3D" id="2.40.110.10">
    <property type="entry name" value="Butyryl-CoA Dehydrogenase, subunit A, domain 2"/>
    <property type="match status" value="1"/>
</dbReference>
<evidence type="ECO:0000256" key="14">
    <source>
        <dbReference type="ARBA" id="ARBA00023098"/>
    </source>
</evidence>
<evidence type="ECO:0000256" key="10">
    <source>
        <dbReference type="ARBA" id="ARBA00022832"/>
    </source>
</evidence>
<dbReference type="Pfam" id="PF02771">
    <property type="entry name" value="Acyl-CoA_dh_N"/>
    <property type="match status" value="1"/>
</dbReference>
<comment type="subunit">
    <text evidence="20">Homodimer. Homodimerizes after import into the mitochondrion.</text>
</comment>
<evidence type="ECO:0000256" key="2">
    <source>
        <dbReference type="ARBA" id="ARBA00004637"/>
    </source>
</evidence>
<evidence type="ECO:0000259" key="32">
    <source>
        <dbReference type="Pfam" id="PF21343"/>
    </source>
</evidence>
<evidence type="ECO:0000256" key="3">
    <source>
        <dbReference type="ARBA" id="ARBA00005198"/>
    </source>
</evidence>
<dbReference type="Pfam" id="PF00441">
    <property type="entry name" value="Acyl-CoA_dh_1"/>
    <property type="match status" value="1"/>
</dbReference>
<dbReference type="Pfam" id="PF21343">
    <property type="entry name" value="ACAD9-ACADV_C"/>
    <property type="match status" value="1"/>
</dbReference>
<proteinExistence type="inferred from homology"/>
<evidence type="ECO:0000256" key="19">
    <source>
        <dbReference type="ARBA" id="ARBA00045422"/>
    </source>
</evidence>
<dbReference type="Gene3D" id="1.10.540.10">
    <property type="entry name" value="Acyl-CoA dehydrogenase/oxidase, N-terminal domain"/>
    <property type="match status" value="1"/>
</dbReference>
<dbReference type="InterPro" id="IPR037069">
    <property type="entry name" value="AcylCoA_DH/ox_N_sf"/>
</dbReference>
<dbReference type="InterPro" id="IPR013786">
    <property type="entry name" value="AcylCoA_DH/ox_N"/>
</dbReference>
<dbReference type="GO" id="GO:0000062">
    <property type="term" value="F:fatty-acyl-CoA binding"/>
    <property type="evidence" value="ECO:0007669"/>
    <property type="project" value="TreeGrafter"/>
</dbReference>
<dbReference type="InterPro" id="IPR046373">
    <property type="entry name" value="Acyl-CoA_Oxase/DH_mid-dom_sf"/>
</dbReference>
<dbReference type="GO" id="GO:0050660">
    <property type="term" value="F:flavin adenine dinucleotide binding"/>
    <property type="evidence" value="ECO:0007669"/>
    <property type="project" value="InterPro"/>
</dbReference>
<feature type="domain" description="Acyl-CoA dehydrogenase/oxidase N-terminal" evidence="31">
    <location>
        <begin position="77"/>
        <end position="183"/>
    </location>
</feature>
<reference evidence="33" key="1">
    <citation type="submission" date="2022-07" db="EMBL/GenBank/DDBJ databases">
        <authorList>
            <person name="Trinca V."/>
            <person name="Uliana J.V.C."/>
            <person name="Torres T.T."/>
            <person name="Ward R.J."/>
            <person name="Monesi N."/>
        </authorList>
    </citation>
    <scope>NUCLEOTIDE SEQUENCE</scope>
    <source>
        <strain evidence="33">HSMRA1968</strain>
        <tissue evidence="33">Whole embryos</tissue>
    </source>
</reference>